<evidence type="ECO:0000313" key="2">
    <source>
        <dbReference type="EMBL" id="KEY70078.1"/>
    </source>
</evidence>
<keyword evidence="3" id="KW-1185">Reference proteome</keyword>
<dbReference type="HOGENOM" id="CLU_2028251_0_0_1"/>
<dbReference type="EMBL" id="KL648475">
    <property type="protein sequence ID" value="KEY70078.1"/>
    <property type="molecule type" value="Genomic_DNA"/>
</dbReference>
<feature type="compositionally biased region" description="Low complexity" evidence="1">
    <location>
        <begin position="1"/>
        <end position="12"/>
    </location>
</feature>
<organism evidence="2 3">
    <name type="scientific">Stachybotrys chartarum (strain CBS 109288 / IBT 7711)</name>
    <name type="common">Toxic black mold</name>
    <name type="synonym">Stilbospora chartarum</name>
    <dbReference type="NCBI Taxonomy" id="1280523"/>
    <lineage>
        <taxon>Eukaryota</taxon>
        <taxon>Fungi</taxon>
        <taxon>Dikarya</taxon>
        <taxon>Ascomycota</taxon>
        <taxon>Pezizomycotina</taxon>
        <taxon>Sordariomycetes</taxon>
        <taxon>Hypocreomycetidae</taxon>
        <taxon>Hypocreales</taxon>
        <taxon>Stachybotryaceae</taxon>
        <taxon>Stachybotrys</taxon>
    </lineage>
</organism>
<protein>
    <submittedName>
        <fullName evidence="2">Uncharacterized protein</fullName>
    </submittedName>
</protein>
<accession>A0A084AXP9</accession>
<feature type="region of interest" description="Disordered" evidence="1">
    <location>
        <begin position="1"/>
        <end position="85"/>
    </location>
</feature>
<reference evidence="2 3" key="1">
    <citation type="journal article" date="2014" name="BMC Genomics">
        <title>Comparative genome sequencing reveals chemotype-specific gene clusters in the toxigenic black mold Stachybotrys.</title>
        <authorList>
            <person name="Semeiks J."/>
            <person name="Borek D."/>
            <person name="Otwinowski Z."/>
            <person name="Grishin N.V."/>
        </authorList>
    </citation>
    <scope>NUCLEOTIDE SEQUENCE [LARGE SCALE GENOMIC DNA]</scope>
    <source>
        <strain evidence="3">CBS 109288 / IBT 7711</strain>
    </source>
</reference>
<gene>
    <name evidence="2" type="ORF">S7711_11197</name>
</gene>
<name>A0A084AXP9_STACB</name>
<proteinExistence type="predicted"/>
<sequence>MCGHDPPSGDDSPIPPHQMPSGGEEVASDARSFPRQRRQQYYVCHPPSHPDHVPRPTKGEAAKRRRDTVSPPDDEKNRQAKPITPCLTRRLGKAMDHLVLSSRVENQQRILMQGNGWHSSGN</sequence>
<dbReference type="Proteomes" id="UP000028045">
    <property type="component" value="Unassembled WGS sequence"/>
</dbReference>
<evidence type="ECO:0000256" key="1">
    <source>
        <dbReference type="SAM" id="MobiDB-lite"/>
    </source>
</evidence>
<evidence type="ECO:0000313" key="3">
    <source>
        <dbReference type="Proteomes" id="UP000028045"/>
    </source>
</evidence>
<dbReference type="AlphaFoldDB" id="A0A084AXP9"/>
<feature type="compositionally biased region" description="Basic and acidic residues" evidence="1">
    <location>
        <begin position="48"/>
        <end position="62"/>
    </location>
</feature>